<keyword evidence="4" id="KW-1185">Reference proteome</keyword>
<reference evidence="4" key="1">
    <citation type="journal article" date="2011" name="MBio">
        <title>Novel metabolic attributes of the genus Cyanothece, comprising a group of unicellular nitrogen-fixing Cyanobacteria.</title>
        <authorList>
            <person name="Bandyopadhyay A."/>
            <person name="Elvitigala T."/>
            <person name="Welsh E."/>
            <person name="Stockel J."/>
            <person name="Liberton M."/>
            <person name="Min H."/>
            <person name="Sherman L.A."/>
            <person name="Pakrasi H.B."/>
        </authorList>
    </citation>
    <scope>NUCLEOTIDE SEQUENCE [LARGE SCALE GENOMIC DNA]</scope>
    <source>
        <strain evidence="4">PCC 7424</strain>
    </source>
</reference>
<dbReference type="Pfam" id="PF00535">
    <property type="entry name" value="Glycos_transf_2"/>
    <property type="match status" value="1"/>
</dbReference>
<dbReference type="Proteomes" id="UP000002384">
    <property type="component" value="Chromosome"/>
</dbReference>
<evidence type="ECO:0000313" key="3">
    <source>
        <dbReference type="EMBL" id="ACK68498.1"/>
    </source>
</evidence>
<dbReference type="KEGG" id="cyc:PCC7424_0024"/>
<feature type="coiled-coil region" evidence="1">
    <location>
        <begin position="281"/>
        <end position="315"/>
    </location>
</feature>
<gene>
    <name evidence="3" type="ordered locus">PCC7424_0024</name>
</gene>
<dbReference type="EMBL" id="CP001291">
    <property type="protein sequence ID" value="ACK68498.1"/>
    <property type="molecule type" value="Genomic_DNA"/>
</dbReference>
<keyword evidence="3" id="KW-0808">Transferase</keyword>
<dbReference type="eggNOG" id="COG1216">
    <property type="taxonomic scope" value="Bacteria"/>
</dbReference>
<dbReference type="SUPFAM" id="SSF53448">
    <property type="entry name" value="Nucleotide-diphospho-sugar transferases"/>
    <property type="match status" value="1"/>
</dbReference>
<dbReference type="OrthoDB" id="549701at2"/>
<dbReference type="Gene3D" id="3.90.550.10">
    <property type="entry name" value="Spore Coat Polysaccharide Biosynthesis Protein SpsA, Chain A"/>
    <property type="match status" value="1"/>
</dbReference>
<dbReference type="CAZy" id="GT2">
    <property type="family name" value="Glycosyltransferase Family 2"/>
</dbReference>
<dbReference type="InterPro" id="IPR001173">
    <property type="entry name" value="Glyco_trans_2-like"/>
</dbReference>
<keyword evidence="1" id="KW-0175">Coiled coil</keyword>
<evidence type="ECO:0000313" key="4">
    <source>
        <dbReference type="Proteomes" id="UP000002384"/>
    </source>
</evidence>
<dbReference type="AlphaFoldDB" id="B7K810"/>
<accession>B7K810</accession>
<dbReference type="InterPro" id="IPR029044">
    <property type="entry name" value="Nucleotide-diphossugar_trans"/>
</dbReference>
<dbReference type="PANTHER" id="PTHR22916">
    <property type="entry name" value="GLYCOSYLTRANSFERASE"/>
    <property type="match status" value="1"/>
</dbReference>
<feature type="domain" description="Glycosyltransferase 2-like" evidence="2">
    <location>
        <begin position="8"/>
        <end position="133"/>
    </location>
</feature>
<dbReference type="STRING" id="65393.PCC7424_0024"/>
<dbReference type="HOGENOM" id="CLU_025996_0_4_3"/>
<dbReference type="PANTHER" id="PTHR22916:SF3">
    <property type="entry name" value="UDP-GLCNAC:BETAGAL BETA-1,3-N-ACETYLGLUCOSAMINYLTRANSFERASE-LIKE PROTEIN 1"/>
    <property type="match status" value="1"/>
</dbReference>
<dbReference type="GO" id="GO:0016758">
    <property type="term" value="F:hexosyltransferase activity"/>
    <property type="evidence" value="ECO:0007669"/>
    <property type="project" value="UniProtKB-ARBA"/>
</dbReference>
<protein>
    <submittedName>
        <fullName evidence="3">Glycosyl transferase family 2</fullName>
    </submittedName>
</protein>
<evidence type="ECO:0000259" key="2">
    <source>
        <dbReference type="Pfam" id="PF00535"/>
    </source>
</evidence>
<sequence length="358" mass="41482">MSHSSLVSILIPTYQGEKFLSETLDSALSQTYPNLEIIISDDGSTDKTLDIAKSYQEKTSIPFTLLAHENMGMVNNWNNCIDKANGKYLKFLFQDDIIAPDCIEEMVNLAEQDPEMGLVFSRREIILSEEANEVNICLDIYNSCRNLHSHWSRLNPIQSGQELLRDPKLLDNPLNKIGEPSTVLIKKEVFDKVGKFDPELLQIVDLDMWLRIMIFYKVGFIDQILSSFRLHPHQQSIKNIEIGEGNRDNLRFYKKLLTASCYNCLPESLKLKLYKYVEKDRDDLEKQRDRGNARIKQLEEHEAELEAELRKTQSDFFRTQAQLEEALATLEIIKNSKLGKINYAWMKFKQALQLSPKR</sequence>
<evidence type="ECO:0000256" key="1">
    <source>
        <dbReference type="SAM" id="Coils"/>
    </source>
</evidence>
<dbReference type="RefSeq" id="WP_012597449.1">
    <property type="nucleotide sequence ID" value="NC_011729.1"/>
</dbReference>
<proteinExistence type="predicted"/>
<organism evidence="3 4">
    <name type="scientific">Gloeothece citriformis (strain PCC 7424)</name>
    <name type="common">Cyanothece sp. (strain PCC 7424)</name>
    <dbReference type="NCBI Taxonomy" id="65393"/>
    <lineage>
        <taxon>Bacteria</taxon>
        <taxon>Bacillati</taxon>
        <taxon>Cyanobacteriota</taxon>
        <taxon>Cyanophyceae</taxon>
        <taxon>Oscillatoriophycideae</taxon>
        <taxon>Chroococcales</taxon>
        <taxon>Aphanothecaceae</taxon>
        <taxon>Gloeothece</taxon>
        <taxon>Gloeothece citriformis</taxon>
    </lineage>
</organism>
<name>B7K810_GLOC7</name>